<dbReference type="GO" id="GO:0046961">
    <property type="term" value="F:proton-transporting ATPase activity, rotational mechanism"/>
    <property type="evidence" value="ECO:0007669"/>
    <property type="project" value="InterPro"/>
</dbReference>
<evidence type="ECO:0000313" key="7">
    <source>
        <dbReference type="EMBL" id="LAC27344.1"/>
    </source>
</evidence>
<keyword evidence="3 5" id="KW-0375">Hydrogen ion transport</keyword>
<dbReference type="PANTHER" id="PTHR10137">
    <property type="entry name" value="V-TYPE PROTON ATPASE SUBUNIT C"/>
    <property type="match status" value="1"/>
</dbReference>
<protein>
    <recommendedName>
        <fullName evidence="5">V-type proton ATPase subunit C</fullName>
    </recommendedName>
</protein>
<evidence type="ECO:0000256" key="6">
    <source>
        <dbReference type="SAM" id="Coils"/>
    </source>
</evidence>
<evidence type="ECO:0000256" key="1">
    <source>
        <dbReference type="ARBA" id="ARBA00006138"/>
    </source>
</evidence>
<organism evidence="7">
    <name type="scientific">Hirondellea gigas</name>
    <dbReference type="NCBI Taxonomy" id="1518452"/>
    <lineage>
        <taxon>Eukaryota</taxon>
        <taxon>Metazoa</taxon>
        <taxon>Ecdysozoa</taxon>
        <taxon>Arthropoda</taxon>
        <taxon>Crustacea</taxon>
        <taxon>Multicrustacea</taxon>
        <taxon>Malacostraca</taxon>
        <taxon>Eumalacostraca</taxon>
        <taxon>Peracarida</taxon>
        <taxon>Amphipoda</taxon>
        <taxon>Amphilochidea</taxon>
        <taxon>Lysianassida</taxon>
        <taxon>Lysianassidira</taxon>
        <taxon>Lysianassoidea</taxon>
        <taxon>Lysianassidae</taxon>
        <taxon>Hirondellea</taxon>
    </lineage>
</organism>
<dbReference type="InterPro" id="IPR036132">
    <property type="entry name" value="Vac_ATP_synth_c_sf"/>
</dbReference>
<dbReference type="GO" id="GO:0000221">
    <property type="term" value="C:vacuolar proton-transporting V-type ATPase, V1 domain"/>
    <property type="evidence" value="ECO:0007669"/>
    <property type="project" value="TreeGrafter"/>
</dbReference>
<comment type="function">
    <text evidence="5">Subunit of the V1 complex of vacuolar(H+)-ATPase (V-ATPase), a multisubunit enzyme composed of a peripheral complex (V1) that hydrolyzes ATP and a membrane integral complex (V0) that translocates protons. V-ATPase is responsible for acidifying and maintaining the pH of intracellular compartments and in some cell types, is targeted to the plasma membrane, where it is responsible for acidifying the extracellular environment. Subunit C is necessary for the assembly of the catalytic sector of the enzyme and is likely to have a specific function in its catalytic activity.</text>
</comment>
<dbReference type="EMBL" id="IACT01008232">
    <property type="protein sequence ID" value="LAC27344.1"/>
    <property type="molecule type" value="mRNA"/>
</dbReference>
<dbReference type="Pfam" id="PF03223">
    <property type="entry name" value="V-ATPase_C"/>
    <property type="match status" value="1"/>
</dbReference>
<accession>A0A6A7GAK1</accession>
<dbReference type="AlphaFoldDB" id="A0A6A7GAK1"/>
<dbReference type="SUPFAM" id="SSF118203">
    <property type="entry name" value="Vacuolar ATP synthase subunit C"/>
    <property type="match status" value="1"/>
</dbReference>
<keyword evidence="4 5" id="KW-0406">Ion transport</keyword>
<evidence type="ECO:0000256" key="5">
    <source>
        <dbReference type="RuleBase" id="RU364010"/>
    </source>
</evidence>
<comment type="similarity">
    <text evidence="1 5">Belongs to the V-ATPase C subunit family.</text>
</comment>
<comment type="subunit">
    <text evidence="5">V-ATPase is a heteromultimeric enzyme made up of two complexes: the ATP-hydrolytic V1 complex and the proton translocation V0 complex. The V1 complex consists of three catalytic AB heterodimers that form a heterohexamer, three peripheral stalks each consisting of EG heterodimers, one central rotor including subunits D and F, and the regulatory subunits C and H. The proton translocation complex V0 consists of the proton transport subunit a, a ring of proteolipid subunits c9c'', rotary subunit d, subunits e and f, and two accessory subunits.</text>
</comment>
<feature type="coiled-coil region" evidence="6">
    <location>
        <begin position="208"/>
        <end position="239"/>
    </location>
</feature>
<dbReference type="InterPro" id="IPR004907">
    <property type="entry name" value="ATPase_V1-cplx_csu"/>
</dbReference>
<sequence length="435" mass="49263">MTSLWIVAVPAPHGEDKEHAQLTRATQARNMSLNHEFSVPLDLKVGTLDSLISLCDDLAKMDAVVEGFAKKLNKTYSDLSMKDISRVQKFPSELQVDGKIPIKYIQEFKWNRAKFPINSHLKEIAQSITQSAGGVNKSLSERLQKLNEAQGALLSIERREGGSLMMRSLASLVDRKDVIEGEYITSVPVVVSINRRKEFEDSYETIETEKSKEDIAREEEELKAKENSRLEEYAKLEERALELKLEIPEIGKIKPKAPIQCSSVVPGSLKLLFKDDEYVLYRVVVMKKGLSSFASVCRNRRFNVRQFKLDEAAEVKDEVNQKEKLQSDVRSSLLSLLRWCQPQYSDIFASWIHLKAIRTFVESVLRFGLPVNFVAQFIQPLKGKEKSLRRTLGDLYRHLGGSKAAGADDNDVDFTGLAGEFYPYVFLNLPLGVET</sequence>
<dbReference type="PANTHER" id="PTHR10137:SF0">
    <property type="entry name" value="V-TYPE PROTON ATPASE SUBUNIT C"/>
    <property type="match status" value="1"/>
</dbReference>
<evidence type="ECO:0000256" key="2">
    <source>
        <dbReference type="ARBA" id="ARBA00022448"/>
    </source>
</evidence>
<proteinExistence type="evidence at transcript level"/>
<dbReference type="Gene3D" id="1.20.1460.10">
    <property type="entry name" value="subunit c (vma5p) of the yeast v-atpase, domain 2"/>
    <property type="match status" value="2"/>
</dbReference>
<keyword evidence="2 5" id="KW-0813">Transport</keyword>
<name>A0A6A7GAK1_9CRUS</name>
<evidence type="ECO:0000256" key="4">
    <source>
        <dbReference type="ARBA" id="ARBA00023065"/>
    </source>
</evidence>
<evidence type="ECO:0000256" key="3">
    <source>
        <dbReference type="ARBA" id="ARBA00022781"/>
    </source>
</evidence>
<dbReference type="CDD" id="cd14785">
    <property type="entry name" value="V-ATPase_C"/>
    <property type="match status" value="1"/>
</dbReference>
<reference evidence="7" key="1">
    <citation type="submission" date="2017-11" db="EMBL/GenBank/DDBJ databases">
        <title>The sensing device of the deep-sea amphipod.</title>
        <authorList>
            <person name="Kobayashi H."/>
            <person name="Nagahama T."/>
            <person name="Arai W."/>
            <person name="Sasagawa Y."/>
            <person name="Umeda M."/>
            <person name="Hayashi T."/>
            <person name="Nikaido I."/>
            <person name="Watanabe H."/>
            <person name="Oguri K."/>
            <person name="Kitazato H."/>
            <person name="Fujioka K."/>
            <person name="Kido Y."/>
            <person name="Takami H."/>
        </authorList>
    </citation>
    <scope>NUCLEOTIDE SEQUENCE</scope>
    <source>
        <tissue evidence="7">Whole body</tissue>
    </source>
</reference>
<keyword evidence="6" id="KW-0175">Coiled coil</keyword>